<protein>
    <submittedName>
        <fullName evidence="6">Uncharacterized protein</fullName>
    </submittedName>
</protein>
<name>A0A4Y5YBQ9_9GAMM</name>
<dbReference type="Gene3D" id="1.10.1130.10">
    <property type="entry name" value="Flavocytochrome C3, Chain A"/>
    <property type="match status" value="2"/>
</dbReference>
<dbReference type="InterPro" id="IPR023155">
    <property type="entry name" value="Cyt_c-552/4"/>
</dbReference>
<dbReference type="RefSeq" id="WP_140233327.1">
    <property type="nucleotide sequence ID" value="NZ_CP041036.1"/>
</dbReference>
<dbReference type="EMBL" id="CP041036">
    <property type="protein sequence ID" value="QDE30067.1"/>
    <property type="molecule type" value="Genomic_DNA"/>
</dbReference>
<proteinExistence type="predicted"/>
<dbReference type="CDD" id="cd08168">
    <property type="entry name" value="Cytochrom_C3"/>
    <property type="match status" value="1"/>
</dbReference>
<dbReference type="Pfam" id="PF13435">
    <property type="entry name" value="Cytochrome_C554"/>
    <property type="match status" value="2"/>
</dbReference>
<dbReference type="Pfam" id="PF09699">
    <property type="entry name" value="Paired_CXXCH_1"/>
    <property type="match status" value="1"/>
</dbReference>
<organism evidence="6 7">
    <name type="scientific">Shewanella polaris</name>
    <dbReference type="NCBI Taxonomy" id="2588449"/>
    <lineage>
        <taxon>Bacteria</taxon>
        <taxon>Pseudomonadati</taxon>
        <taxon>Pseudomonadota</taxon>
        <taxon>Gammaproteobacteria</taxon>
        <taxon>Alteromonadales</taxon>
        <taxon>Shewanellaceae</taxon>
        <taxon>Shewanella</taxon>
    </lineage>
</organism>
<dbReference type="SUPFAM" id="SSF48695">
    <property type="entry name" value="Multiheme cytochromes"/>
    <property type="match status" value="1"/>
</dbReference>
<dbReference type="InterPro" id="IPR036280">
    <property type="entry name" value="Multihaem_cyt_sf"/>
</dbReference>
<sequence>MMNKRFKPILLTTTICLILSACGSDSDSDTVAIEPTTPTTPTENQSPQAFPDLATVTQGETITVDVLDNDTDPENDTLSIISAEGLVISGDIISYTAPIDEVGDKTFNYTISDGSLEASSTITITILDKADENAVISRGEYAGAETCATCHQDKYNDWKGSRHATMLRKLYMDGNTITAPWGTETEPLTFTDSGKHQYTSFMKDEKYWVTIHDAVDSSNDLSFQIDAVGYKATQMFLSWDEANQNYITMPFIYWDWEASNPKEPSPDNQWTPLTSGIFFFNSDGSLFTGDKLELSKRAFGFTNLCIECHTTGYEVTSWEIKDTVFGNRVIPIDNTSKTVEFGIACEKCHGPGAAHARTMSPDDIIQPTKDLTGDQAGDECNVCHIAPISLNSPAAIQKGYGYKFNADNPLGHGMFPNPGDNIDEFQGSSSDNVSYWPGTTIRRHIRTHGLELAESKHGKYGMSCVTCHDPHSQEIKFGGEDDTDLLCISCHAEKDSSAHKLTSHTLADVKCADCHMPWNKHAGGRGHRYDGRSHSWDLLTPTDSLKGFDELRPYTEAGADPDAQLTKDWESIQAIKELCYDNFNYPINVVGCVKFDIMPNACSSCHTDDFPTPGVFTDEEREKLVAGEKRLEAFKLLSDINSDSDSDSDSASDGDKKD</sequence>
<dbReference type="InterPro" id="IPR010177">
    <property type="entry name" value="Paired_CXXCH_1"/>
</dbReference>
<dbReference type="PROSITE" id="PS51257">
    <property type="entry name" value="PROKAR_LIPOPROTEIN"/>
    <property type="match status" value="1"/>
</dbReference>
<dbReference type="PANTHER" id="PTHR35038:SF8">
    <property type="entry name" value="C-TYPE POLYHEME CYTOCHROME OMCC"/>
    <property type="match status" value="1"/>
</dbReference>
<dbReference type="PANTHER" id="PTHR35038">
    <property type="entry name" value="DISSIMILATORY SULFITE REDUCTASE SIRA"/>
    <property type="match status" value="1"/>
</dbReference>
<keyword evidence="7" id="KW-1185">Reference proteome</keyword>
<feature type="region of interest" description="Disordered" evidence="2">
    <location>
        <begin position="24"/>
        <end position="48"/>
    </location>
</feature>
<feature type="chain" id="PRO_5021424980" evidence="3">
    <location>
        <begin position="24"/>
        <end position="658"/>
    </location>
</feature>
<dbReference type="AlphaFoldDB" id="A0A4Y5YBQ9"/>
<dbReference type="KEGG" id="spol:FH971_03205"/>
<evidence type="ECO:0000313" key="7">
    <source>
        <dbReference type="Proteomes" id="UP000319809"/>
    </source>
</evidence>
<evidence type="ECO:0000259" key="4">
    <source>
        <dbReference type="Pfam" id="PF09699"/>
    </source>
</evidence>
<dbReference type="Pfam" id="PF17963">
    <property type="entry name" value="Big_9"/>
    <property type="match status" value="1"/>
</dbReference>
<dbReference type="Gene3D" id="3.90.10.10">
    <property type="entry name" value="Cytochrome C3"/>
    <property type="match status" value="1"/>
</dbReference>
<evidence type="ECO:0000313" key="6">
    <source>
        <dbReference type="EMBL" id="QDE30067.1"/>
    </source>
</evidence>
<reference evidence="6 7" key="1">
    <citation type="submission" date="2019-06" db="EMBL/GenBank/DDBJ databases">
        <title>The genome of Shewanella sp. SM1901.</title>
        <authorList>
            <person name="Cha Q."/>
        </authorList>
    </citation>
    <scope>NUCLEOTIDE SEQUENCE [LARGE SCALE GENOMIC DNA]</scope>
    <source>
        <strain evidence="6 7">SM1901</strain>
    </source>
</reference>
<feature type="domain" description="Cytochrome c-552/4" evidence="5">
    <location>
        <begin position="146"/>
        <end position="174"/>
    </location>
</feature>
<gene>
    <name evidence="6" type="ORF">FH971_03205</name>
</gene>
<accession>A0A4Y5YBQ9</accession>
<evidence type="ECO:0000256" key="2">
    <source>
        <dbReference type="SAM" id="MobiDB-lite"/>
    </source>
</evidence>
<evidence type="ECO:0000256" key="1">
    <source>
        <dbReference type="ARBA" id="ARBA00022729"/>
    </source>
</evidence>
<dbReference type="InterPro" id="IPR051829">
    <property type="entry name" value="Multiheme_Cytochr_ET"/>
</dbReference>
<feature type="signal peptide" evidence="3">
    <location>
        <begin position="1"/>
        <end position="23"/>
    </location>
</feature>
<feature type="domain" description="Cytochrome c-552/4" evidence="5">
    <location>
        <begin position="302"/>
        <end position="350"/>
    </location>
</feature>
<dbReference type="Proteomes" id="UP000319809">
    <property type="component" value="Chromosome"/>
</dbReference>
<feature type="domain" description="Doubled CXXCH motif" evidence="4">
    <location>
        <begin position="463"/>
        <end position="495"/>
    </location>
</feature>
<keyword evidence="1 3" id="KW-0732">Signal</keyword>
<evidence type="ECO:0000259" key="5">
    <source>
        <dbReference type="Pfam" id="PF13435"/>
    </source>
</evidence>
<evidence type="ECO:0000256" key="3">
    <source>
        <dbReference type="SAM" id="SignalP"/>
    </source>
</evidence>